<gene>
    <name evidence="1" type="ORF">STRTUCAR8_09960</name>
</gene>
<proteinExistence type="predicted"/>
<name>L7EQX7_STRT8</name>
<organism evidence="1 2">
    <name type="scientific">Streptomyces turgidiscabies (strain Car8)</name>
    <dbReference type="NCBI Taxonomy" id="698760"/>
    <lineage>
        <taxon>Bacteria</taxon>
        <taxon>Bacillati</taxon>
        <taxon>Actinomycetota</taxon>
        <taxon>Actinomycetes</taxon>
        <taxon>Kitasatosporales</taxon>
        <taxon>Streptomycetaceae</taxon>
        <taxon>Streptomyces</taxon>
    </lineage>
</organism>
<sequence>MCSHGLLTRALLSAEARWLPAGMGETVASATVVVASTSWAVDGLSAG</sequence>
<reference evidence="1 2" key="1">
    <citation type="journal article" date="2011" name="Plasmid">
        <title>Streptomyces turgidiscabies Car8 contains a modular pathogenicity island that shares virulence genes with other actinobacterial plant pathogens.</title>
        <authorList>
            <person name="Huguet-Tapia J.C."/>
            <person name="Badger J.H."/>
            <person name="Loria R."/>
            <person name="Pettis G.S."/>
        </authorList>
    </citation>
    <scope>NUCLEOTIDE SEQUENCE [LARGE SCALE GENOMIC DNA]</scope>
    <source>
        <strain evidence="1 2">Car8</strain>
    </source>
</reference>
<evidence type="ECO:0000313" key="1">
    <source>
        <dbReference type="EMBL" id="ELP61853.1"/>
    </source>
</evidence>
<dbReference type="PATRIC" id="fig|698760.3.peg.9187"/>
<dbReference type="Proteomes" id="UP000010931">
    <property type="component" value="Unassembled WGS sequence"/>
</dbReference>
<comment type="caution">
    <text evidence="1">The sequence shown here is derived from an EMBL/GenBank/DDBJ whole genome shotgun (WGS) entry which is preliminary data.</text>
</comment>
<evidence type="ECO:0000313" key="2">
    <source>
        <dbReference type="Proteomes" id="UP000010931"/>
    </source>
</evidence>
<accession>L7EQX7</accession>
<dbReference type="EMBL" id="AEJB01000651">
    <property type="protein sequence ID" value="ELP61853.1"/>
    <property type="molecule type" value="Genomic_DNA"/>
</dbReference>
<keyword evidence="2" id="KW-1185">Reference proteome</keyword>
<dbReference type="AlphaFoldDB" id="L7EQX7"/>
<protein>
    <submittedName>
        <fullName evidence="1">Uncharacterized protein</fullName>
    </submittedName>
</protein>